<dbReference type="STRING" id="688867.SAMN05660236_5149"/>
<name>A0A1T5MDY2_9BACT</name>
<dbReference type="Gene3D" id="3.40.50.10420">
    <property type="entry name" value="NagB/RpiA/CoA transferase-like"/>
    <property type="match status" value="1"/>
</dbReference>
<dbReference type="PANTHER" id="PTHR43682">
    <property type="entry name" value="LACTATE UTILIZATION PROTEIN C"/>
    <property type="match status" value="1"/>
</dbReference>
<accession>A0A1T5MDY2</accession>
<dbReference type="PANTHER" id="PTHR43682:SF1">
    <property type="entry name" value="LACTATE UTILIZATION PROTEIN C"/>
    <property type="match status" value="1"/>
</dbReference>
<evidence type="ECO:0000313" key="2">
    <source>
        <dbReference type="EMBL" id="SKC86430.1"/>
    </source>
</evidence>
<evidence type="ECO:0000259" key="1">
    <source>
        <dbReference type="Pfam" id="PF02589"/>
    </source>
</evidence>
<dbReference type="InterPro" id="IPR003741">
    <property type="entry name" value="LUD_dom"/>
</dbReference>
<dbReference type="SUPFAM" id="SSF100950">
    <property type="entry name" value="NagB/RpiA/CoA transferase-like"/>
    <property type="match status" value="1"/>
</dbReference>
<dbReference type="AlphaFoldDB" id="A0A1T5MDY2"/>
<reference evidence="2 3" key="1">
    <citation type="submission" date="2017-02" db="EMBL/GenBank/DDBJ databases">
        <authorList>
            <person name="Peterson S.W."/>
        </authorList>
    </citation>
    <scope>NUCLEOTIDE SEQUENCE [LARGE SCALE GENOMIC DNA]</scope>
    <source>
        <strain evidence="2 3">DSM 25262</strain>
    </source>
</reference>
<dbReference type="InterPro" id="IPR024185">
    <property type="entry name" value="FTHF_cligase-like_sf"/>
</dbReference>
<proteinExistence type="predicted"/>
<dbReference type="RefSeq" id="WP_079689644.1">
    <property type="nucleotide sequence ID" value="NZ_FUZU01000004.1"/>
</dbReference>
<organism evidence="2 3">
    <name type="scientific">Ohtaekwangia koreensis</name>
    <dbReference type="NCBI Taxonomy" id="688867"/>
    <lineage>
        <taxon>Bacteria</taxon>
        <taxon>Pseudomonadati</taxon>
        <taxon>Bacteroidota</taxon>
        <taxon>Cytophagia</taxon>
        <taxon>Cytophagales</taxon>
        <taxon>Fulvivirgaceae</taxon>
        <taxon>Ohtaekwangia</taxon>
    </lineage>
</organism>
<protein>
    <submittedName>
        <fullName evidence="2">L-lactate dehydrogenase complex protein LldG</fullName>
    </submittedName>
</protein>
<gene>
    <name evidence="2" type="ORF">SAMN05660236_5149</name>
</gene>
<dbReference type="Pfam" id="PF02589">
    <property type="entry name" value="LUD_dom"/>
    <property type="match status" value="1"/>
</dbReference>
<dbReference type="OrthoDB" id="9794157at2"/>
<feature type="domain" description="LUD" evidence="1">
    <location>
        <begin position="93"/>
        <end position="192"/>
    </location>
</feature>
<dbReference type="Proteomes" id="UP000190961">
    <property type="component" value="Unassembled WGS sequence"/>
</dbReference>
<dbReference type="InterPro" id="IPR037171">
    <property type="entry name" value="NagB/RpiA_transferase-like"/>
</dbReference>
<dbReference type="EMBL" id="FUZU01000004">
    <property type="protein sequence ID" value="SKC86430.1"/>
    <property type="molecule type" value="Genomic_DNA"/>
</dbReference>
<evidence type="ECO:0000313" key="3">
    <source>
        <dbReference type="Proteomes" id="UP000190961"/>
    </source>
</evidence>
<sequence>MESRAKILEALNKKFTDHPAPLPALKSFPYAAGDPIDKFEFVLRGIGGTTVRASNWQEINDYIRKEYTPENRIISLVEQVEGSAITPDSDPHTFENVDLVILQPHFAVAENGAAWITSDRMGDRALPFISQHIALVVTTDSILHTMQEAYEKIGNANHPFGTFIAGPSKTADIEQSLVLGAHGPKSMTVFLLSHQI</sequence>
<keyword evidence="3" id="KW-1185">Reference proteome</keyword>